<dbReference type="OrthoDB" id="289038at2759"/>
<gene>
    <name evidence="11" type="ORF">AMAG_07450</name>
</gene>
<dbReference type="PROSITE" id="PS50144">
    <property type="entry name" value="MATH"/>
    <property type="match status" value="1"/>
</dbReference>
<evidence type="ECO:0000256" key="1">
    <source>
        <dbReference type="ARBA" id="ARBA00000707"/>
    </source>
</evidence>
<dbReference type="EMBL" id="GG745339">
    <property type="protein sequence ID" value="KNE62209.1"/>
    <property type="molecule type" value="Genomic_DNA"/>
</dbReference>
<organism evidence="11 12">
    <name type="scientific">Allomyces macrogynus (strain ATCC 38327)</name>
    <name type="common">Allomyces javanicus var. macrogynus</name>
    <dbReference type="NCBI Taxonomy" id="578462"/>
    <lineage>
        <taxon>Eukaryota</taxon>
        <taxon>Fungi</taxon>
        <taxon>Fungi incertae sedis</taxon>
        <taxon>Blastocladiomycota</taxon>
        <taxon>Blastocladiomycetes</taxon>
        <taxon>Blastocladiales</taxon>
        <taxon>Blastocladiaceae</taxon>
        <taxon>Allomyces</taxon>
    </lineage>
</organism>
<dbReference type="PANTHER" id="PTHR24006:SF644">
    <property type="entry name" value="UBIQUITIN CARBOXYL-TERMINAL HYDROLASE 7"/>
    <property type="match status" value="1"/>
</dbReference>
<keyword evidence="7" id="KW-0788">Thiol protease</keyword>
<dbReference type="Gene3D" id="3.10.20.90">
    <property type="entry name" value="Phosphatidylinositol 3-kinase Catalytic Subunit, Chain A, domain 1"/>
    <property type="match status" value="2"/>
</dbReference>
<dbReference type="InterPro" id="IPR001394">
    <property type="entry name" value="Peptidase_C19_UCH"/>
</dbReference>
<dbReference type="VEuPathDB" id="FungiDB:AMAG_07450"/>
<dbReference type="Pfam" id="PF22486">
    <property type="entry name" value="MATH_2"/>
    <property type="match status" value="1"/>
</dbReference>
<dbReference type="GO" id="GO:0031647">
    <property type="term" value="P:regulation of protein stability"/>
    <property type="evidence" value="ECO:0007669"/>
    <property type="project" value="TreeGrafter"/>
</dbReference>
<dbReference type="Proteomes" id="UP000054350">
    <property type="component" value="Unassembled WGS sequence"/>
</dbReference>
<dbReference type="InterPro" id="IPR029346">
    <property type="entry name" value="USP_C"/>
</dbReference>
<keyword evidence="4" id="KW-0645">Protease</keyword>
<evidence type="ECO:0000256" key="3">
    <source>
        <dbReference type="ARBA" id="ARBA00012759"/>
    </source>
</evidence>
<dbReference type="Gene3D" id="2.60.210.10">
    <property type="entry name" value="Apoptosis, Tumor Necrosis Factor Receptor Associated Protein 2, Chain A"/>
    <property type="match status" value="1"/>
</dbReference>
<evidence type="ECO:0000256" key="5">
    <source>
        <dbReference type="ARBA" id="ARBA00022786"/>
    </source>
</evidence>
<dbReference type="EC" id="3.4.19.12" evidence="3"/>
<protein>
    <recommendedName>
        <fullName evidence="3">ubiquitinyl hydrolase 1</fullName>
        <ecNumber evidence="3">3.4.19.12</ecNumber>
    </recommendedName>
</protein>
<dbReference type="SUPFAM" id="SSF49599">
    <property type="entry name" value="TRAF domain-like"/>
    <property type="match status" value="1"/>
</dbReference>
<evidence type="ECO:0000256" key="2">
    <source>
        <dbReference type="ARBA" id="ARBA00009085"/>
    </source>
</evidence>
<dbReference type="InterPro" id="IPR002083">
    <property type="entry name" value="MATH/TRAF_dom"/>
</dbReference>
<dbReference type="PROSITE" id="PS50235">
    <property type="entry name" value="USP_3"/>
    <property type="match status" value="1"/>
</dbReference>
<dbReference type="Pfam" id="PF12436">
    <property type="entry name" value="USP7_ICP0_bdg"/>
    <property type="match status" value="1"/>
</dbReference>
<dbReference type="AlphaFoldDB" id="A0A0L0SID3"/>
<keyword evidence="6" id="KW-0378">Hydrolase</keyword>
<dbReference type="OMA" id="QFLPCET"/>
<evidence type="ECO:0000313" key="12">
    <source>
        <dbReference type="Proteomes" id="UP000054350"/>
    </source>
</evidence>
<reference evidence="12" key="2">
    <citation type="submission" date="2009-11" db="EMBL/GenBank/DDBJ databases">
        <title>The Genome Sequence of Allomyces macrogynus strain ATCC 38327.</title>
        <authorList>
            <consortium name="The Broad Institute Genome Sequencing Platform"/>
            <person name="Russ C."/>
            <person name="Cuomo C."/>
            <person name="Shea T."/>
            <person name="Young S.K."/>
            <person name="Zeng Q."/>
            <person name="Koehrsen M."/>
            <person name="Haas B."/>
            <person name="Borodovsky M."/>
            <person name="Guigo R."/>
            <person name="Alvarado L."/>
            <person name="Berlin A."/>
            <person name="Borenstein D."/>
            <person name="Chen Z."/>
            <person name="Engels R."/>
            <person name="Freedman E."/>
            <person name="Gellesch M."/>
            <person name="Goldberg J."/>
            <person name="Griggs A."/>
            <person name="Gujja S."/>
            <person name="Heiman D."/>
            <person name="Hepburn T."/>
            <person name="Howarth C."/>
            <person name="Jen D."/>
            <person name="Larson L."/>
            <person name="Lewis B."/>
            <person name="Mehta T."/>
            <person name="Park D."/>
            <person name="Pearson M."/>
            <person name="Roberts A."/>
            <person name="Saif S."/>
            <person name="Shenoy N."/>
            <person name="Sisk P."/>
            <person name="Stolte C."/>
            <person name="Sykes S."/>
            <person name="Walk T."/>
            <person name="White J."/>
            <person name="Yandava C."/>
            <person name="Burger G."/>
            <person name="Gray M.W."/>
            <person name="Holland P.W.H."/>
            <person name="King N."/>
            <person name="Lang F.B.F."/>
            <person name="Roger A.J."/>
            <person name="Ruiz-Trillo I."/>
            <person name="Lander E."/>
            <person name="Nusbaum C."/>
        </authorList>
    </citation>
    <scope>NUCLEOTIDE SEQUENCE [LARGE SCALE GENOMIC DNA]</scope>
    <source>
        <strain evidence="12">ATCC 38327</strain>
    </source>
</reference>
<keyword evidence="5" id="KW-0833">Ubl conjugation pathway</keyword>
<evidence type="ECO:0000256" key="8">
    <source>
        <dbReference type="SAM" id="MobiDB-lite"/>
    </source>
</evidence>
<dbReference type="eggNOG" id="KOG1863">
    <property type="taxonomic scope" value="Eukaryota"/>
</dbReference>
<evidence type="ECO:0000256" key="6">
    <source>
        <dbReference type="ARBA" id="ARBA00022801"/>
    </source>
</evidence>
<dbReference type="GO" id="GO:0005829">
    <property type="term" value="C:cytosol"/>
    <property type="evidence" value="ECO:0007669"/>
    <property type="project" value="TreeGrafter"/>
</dbReference>
<dbReference type="Gene3D" id="3.90.70.10">
    <property type="entry name" value="Cysteine proteinases"/>
    <property type="match status" value="1"/>
</dbReference>
<sequence length="1228" mass="137245">MHTPEPLSASPDAPPRSPNHAAVVLAGGDKDLAPATPPRDRTASHESTGSIEVTHPDNYLTKAAKMLDDLGSNYKPVETADIVWNIESWAKLRTENRVTSPPITLGGRQWRILCFPNGNNADKVALYVMLDDWEGRTPAQAIPADFVLGMVHPDNDTQCHFQYSNHRFGEIELDWGFTHFVALASLGQYVHQDRTLLFARIRMLEDETGVLFHSFKDYHSKTVTGHVGLKNQGATCYMNSILQSLFCTNYFRKAVYQIPLPKDDEHASKSVTLSLQRLFYFMQTSDDAVETNELTKSFGWNTVDAFAQHDVQEFLRVLTDNLEEKMKGTPADGMIQRLFVGQMKSYIKCVNVDYESSRTEDFYDIQLNVKGMPTVYDSFRDYIQVETLEGENKYMAEGYGLQDAKKGVVFTKFPSVLHLQLKRFEYDFMRDQMVKINDRYEFPLDLDLDEFLVPPTPAEGEEEEADVPPPGPQKYHLHGVLVHSGSVDGGHYCAFIRPRRENKWFKFDDDRVVPVTLKEVLDDNFGGEYPAAKRPGLGGAAPRAMGMVHKRFTNAYMLVYLRESDYDTTLCEVTENDVPAAIRDQLDRERQEHEARLRDIREREFMLHVRIIDDAAMRNYNGLDLWSFGGATVPNGEWNKRFHKHETAWPAVQKAYAADRGIPEDRLRFWLLTPRENKTLRPDAENVISGPDMQLNLETLQKRHTTTPNSWPYEIRVYAEVLSESETADAAPVAEPADTDMPPLEVAAPLAPAPMPRADYVSATMLLFIKAFDVVSQTLTIKGHLQVPRMTLPRDIFPQVAEMLGVPAGTDLRIFEEVHATLISPIDPARPFATQEMTDGDIMAVEPVLDDAAAAIAALPPGTPRSVAEYYEYLQNRAEVVFKPRHPHPEGGESPVHPNPTREVALSLSKRVRYDDVAARVAHELGLDDPMKLRFTSTYVSEMPRSVIRPTPSVTLGDMLGATPYQFRAPLGADPITAPPVTVLYEVLDVSIKEFESKRSVRATVLVPGKEESVDVLVPKTSTTGTLLAAIADKAGIPADLPVRLYEVIGHKITREFAGHESLTVIPEYTMFVVQAVPVAEGTVHHVGVVHMNRTPSLLHGTPFKFPVVQGEPMATTKKRVQQYLGYSDKDMTKVAFKLVPLGALSEQAAKEVEDDQVLADLLVSGPVVAVAPPAYSDVVAGIEPPTPAAMGTQEAVYSSTIALALDHPQRRQSRMMSSLERGLRIFN</sequence>
<dbReference type="SUPFAM" id="SSF54001">
    <property type="entry name" value="Cysteine proteinases"/>
    <property type="match status" value="1"/>
</dbReference>
<dbReference type="InterPro" id="IPR018200">
    <property type="entry name" value="USP_CS"/>
</dbReference>
<evidence type="ECO:0000256" key="7">
    <source>
        <dbReference type="ARBA" id="ARBA00022807"/>
    </source>
</evidence>
<dbReference type="PROSITE" id="PS00972">
    <property type="entry name" value="USP_1"/>
    <property type="match status" value="1"/>
</dbReference>
<evidence type="ECO:0000256" key="4">
    <source>
        <dbReference type="ARBA" id="ARBA00022670"/>
    </source>
</evidence>
<keyword evidence="12" id="KW-1185">Reference proteome</keyword>
<reference evidence="11 12" key="1">
    <citation type="submission" date="2009-11" db="EMBL/GenBank/DDBJ databases">
        <title>Annotation of Allomyces macrogynus ATCC 38327.</title>
        <authorList>
            <consortium name="The Broad Institute Genome Sequencing Platform"/>
            <person name="Russ C."/>
            <person name="Cuomo C."/>
            <person name="Burger G."/>
            <person name="Gray M.W."/>
            <person name="Holland P.W.H."/>
            <person name="King N."/>
            <person name="Lang F.B.F."/>
            <person name="Roger A.J."/>
            <person name="Ruiz-Trillo I."/>
            <person name="Young S.K."/>
            <person name="Zeng Q."/>
            <person name="Gargeya S."/>
            <person name="Fitzgerald M."/>
            <person name="Haas B."/>
            <person name="Abouelleil A."/>
            <person name="Alvarado L."/>
            <person name="Arachchi H.M."/>
            <person name="Berlin A."/>
            <person name="Chapman S.B."/>
            <person name="Gearin G."/>
            <person name="Goldberg J."/>
            <person name="Griggs A."/>
            <person name="Gujja S."/>
            <person name="Hansen M."/>
            <person name="Heiman D."/>
            <person name="Howarth C."/>
            <person name="Larimer J."/>
            <person name="Lui A."/>
            <person name="MacDonald P.J.P."/>
            <person name="McCowen C."/>
            <person name="Montmayeur A."/>
            <person name="Murphy C."/>
            <person name="Neiman D."/>
            <person name="Pearson M."/>
            <person name="Priest M."/>
            <person name="Roberts A."/>
            <person name="Saif S."/>
            <person name="Shea T."/>
            <person name="Sisk P."/>
            <person name="Stolte C."/>
            <person name="Sykes S."/>
            <person name="Wortman J."/>
            <person name="Nusbaum C."/>
            <person name="Birren B."/>
        </authorList>
    </citation>
    <scope>NUCLEOTIDE SEQUENCE [LARGE SCALE GENOMIC DNA]</scope>
    <source>
        <strain evidence="11 12">ATCC 38327</strain>
    </source>
</reference>
<name>A0A0L0SID3_ALLM3</name>
<dbReference type="InterPro" id="IPR050164">
    <property type="entry name" value="Peptidase_C19"/>
</dbReference>
<dbReference type="InterPro" id="IPR038765">
    <property type="entry name" value="Papain-like_cys_pep_sf"/>
</dbReference>
<feature type="domain" description="MATH" evidence="9">
    <location>
        <begin position="79"/>
        <end position="201"/>
    </location>
</feature>
<dbReference type="GO" id="GO:0006508">
    <property type="term" value="P:proteolysis"/>
    <property type="evidence" value="ECO:0007669"/>
    <property type="project" value="UniProtKB-KW"/>
</dbReference>
<dbReference type="InterPro" id="IPR028889">
    <property type="entry name" value="USP"/>
</dbReference>
<dbReference type="FunFam" id="3.90.70.10:FF:000044">
    <property type="entry name" value="Ubiquitin carboxyl-terminal hydrolase 13"/>
    <property type="match status" value="1"/>
</dbReference>
<feature type="compositionally biased region" description="Basic and acidic residues" evidence="8">
    <location>
        <begin position="28"/>
        <end position="44"/>
    </location>
</feature>
<dbReference type="InterPro" id="IPR008974">
    <property type="entry name" value="TRAF-like"/>
</dbReference>
<dbReference type="PANTHER" id="PTHR24006">
    <property type="entry name" value="UBIQUITIN CARBOXYL-TERMINAL HYDROLASE"/>
    <property type="match status" value="1"/>
</dbReference>
<dbReference type="SMART" id="SM00061">
    <property type="entry name" value="MATH"/>
    <property type="match status" value="1"/>
</dbReference>
<accession>A0A0L0SID3</accession>
<dbReference type="Pfam" id="PF14533">
    <property type="entry name" value="USP7_C2"/>
    <property type="match status" value="1"/>
</dbReference>
<comment type="catalytic activity">
    <reaction evidence="1">
        <text>Thiol-dependent hydrolysis of ester, thioester, amide, peptide and isopeptide bonds formed by the C-terminal Gly of ubiquitin (a 76-residue protein attached to proteins as an intracellular targeting signal).</text>
        <dbReference type="EC" id="3.4.19.12"/>
    </reaction>
</comment>
<dbReference type="PROSITE" id="PS00973">
    <property type="entry name" value="USP_2"/>
    <property type="match status" value="1"/>
</dbReference>
<feature type="region of interest" description="Disordered" evidence="8">
    <location>
        <begin position="1"/>
        <end position="53"/>
    </location>
</feature>
<evidence type="ECO:0000313" key="11">
    <source>
        <dbReference type="EMBL" id="KNE62209.1"/>
    </source>
</evidence>
<dbReference type="InterPro" id="IPR024729">
    <property type="entry name" value="USP7_ICP0-binding_dom"/>
</dbReference>
<dbReference type="Pfam" id="PF00443">
    <property type="entry name" value="UCH"/>
    <property type="match status" value="1"/>
</dbReference>
<dbReference type="STRING" id="578462.A0A0L0SID3"/>
<evidence type="ECO:0000259" key="10">
    <source>
        <dbReference type="PROSITE" id="PS50235"/>
    </source>
</evidence>
<feature type="domain" description="USP" evidence="10">
    <location>
        <begin position="227"/>
        <end position="563"/>
    </location>
</feature>
<comment type="similarity">
    <text evidence="2">Belongs to the peptidase C19 family.</text>
</comment>
<proteinExistence type="inferred from homology"/>
<evidence type="ECO:0000259" key="9">
    <source>
        <dbReference type="PROSITE" id="PS50144"/>
    </source>
</evidence>
<dbReference type="GO" id="GO:0016579">
    <property type="term" value="P:protein deubiquitination"/>
    <property type="evidence" value="ECO:0007669"/>
    <property type="project" value="InterPro"/>
</dbReference>
<dbReference type="GO" id="GO:0005634">
    <property type="term" value="C:nucleus"/>
    <property type="evidence" value="ECO:0007669"/>
    <property type="project" value="TreeGrafter"/>
</dbReference>
<dbReference type="CDD" id="cd02659">
    <property type="entry name" value="peptidase_C19C"/>
    <property type="match status" value="1"/>
</dbReference>
<dbReference type="GO" id="GO:0004843">
    <property type="term" value="F:cysteine-type deubiquitinase activity"/>
    <property type="evidence" value="ECO:0007669"/>
    <property type="project" value="UniProtKB-EC"/>
</dbReference>